<comment type="subunit">
    <text evidence="2">Homotrimer.</text>
</comment>
<comment type="catalytic activity">
    <reaction evidence="6">
        <text>2 cob(II)yrinate a,c diamide + reduced [electron-transfer flavoprotein] + 2 ATP = 2 adenosylcob(III)yrinate a,c-diamide + 2 triphosphate + oxidized [electron-transfer flavoprotein] + 3 H(+)</text>
        <dbReference type="Rhea" id="RHEA:11528"/>
        <dbReference type="Rhea" id="RHEA-COMP:10685"/>
        <dbReference type="Rhea" id="RHEA-COMP:10686"/>
        <dbReference type="ChEBI" id="CHEBI:15378"/>
        <dbReference type="ChEBI" id="CHEBI:18036"/>
        <dbReference type="ChEBI" id="CHEBI:30616"/>
        <dbReference type="ChEBI" id="CHEBI:57692"/>
        <dbReference type="ChEBI" id="CHEBI:58307"/>
        <dbReference type="ChEBI" id="CHEBI:58503"/>
        <dbReference type="ChEBI" id="CHEBI:58537"/>
        <dbReference type="EC" id="2.5.1.17"/>
    </reaction>
</comment>
<dbReference type="SUPFAM" id="SSF89028">
    <property type="entry name" value="Cobalamin adenosyltransferase-like"/>
    <property type="match status" value="1"/>
</dbReference>
<dbReference type="InterPro" id="IPR029499">
    <property type="entry name" value="PduO-typ"/>
</dbReference>
<sequence length="187" mass="21127">MKMTKVYTKTGDKGTTSLVGGVRVEKTNARIEAYGTVDELSAHLGMLASFLKDGEDKEFIYRIQRNLFTVCSYLATDKTQTALAPSYTLNPEEVTAVEEEIDIITANIPPQTTFILPGGSHGAALAHVCRTVCRRAERRIFKLNEMTELDPEVLQYVNRLSDYLFVLARKLNFIYGVREKIWKKPCK</sequence>
<dbReference type="GO" id="GO:0008817">
    <property type="term" value="F:corrinoid adenosyltransferase activity"/>
    <property type="evidence" value="ECO:0007669"/>
    <property type="project" value="UniProtKB-UniRule"/>
</dbReference>
<evidence type="ECO:0000256" key="3">
    <source>
        <dbReference type="ARBA" id="ARBA00022679"/>
    </source>
</evidence>
<comment type="catalytic activity">
    <reaction evidence="6">
        <text>2 cob(II)alamin + reduced [electron-transfer flavoprotein] + 2 ATP = 2 adenosylcob(III)alamin + 2 triphosphate + oxidized [electron-transfer flavoprotein] + 3 H(+)</text>
        <dbReference type="Rhea" id="RHEA:28671"/>
        <dbReference type="Rhea" id="RHEA-COMP:10685"/>
        <dbReference type="Rhea" id="RHEA-COMP:10686"/>
        <dbReference type="ChEBI" id="CHEBI:15378"/>
        <dbReference type="ChEBI" id="CHEBI:16304"/>
        <dbReference type="ChEBI" id="CHEBI:18036"/>
        <dbReference type="ChEBI" id="CHEBI:18408"/>
        <dbReference type="ChEBI" id="CHEBI:30616"/>
        <dbReference type="ChEBI" id="CHEBI:57692"/>
        <dbReference type="ChEBI" id="CHEBI:58307"/>
        <dbReference type="EC" id="2.5.1.17"/>
    </reaction>
</comment>
<evidence type="ECO:0000313" key="9">
    <source>
        <dbReference type="Proteomes" id="UP000036951"/>
    </source>
</evidence>
<organism evidence="8 9">
    <name type="scientific">Xylanibacter rarus</name>
    <dbReference type="NCBI Taxonomy" id="1676614"/>
    <lineage>
        <taxon>Bacteria</taxon>
        <taxon>Pseudomonadati</taxon>
        <taxon>Bacteroidota</taxon>
        <taxon>Bacteroidia</taxon>
        <taxon>Bacteroidales</taxon>
        <taxon>Prevotellaceae</taxon>
        <taxon>Xylanibacter</taxon>
    </lineage>
</organism>
<proteinExistence type="inferred from homology"/>
<keyword evidence="3 6" id="KW-0808">Transferase</keyword>
<keyword evidence="4 6" id="KW-0547">Nucleotide-binding</keyword>
<reference evidence="8 9" key="1">
    <citation type="submission" date="2015-06" db="EMBL/GenBank/DDBJ databases">
        <title>Prevotella sp. 109, sp. nov., a novel member of the family Prevotellaceae isolated from human faeces.</title>
        <authorList>
            <person name="Shkoporov A.N."/>
            <person name="Chaplin A.V."/>
            <person name="Kafarskaia L.I."/>
            <person name="Efimov B.A."/>
        </authorList>
    </citation>
    <scope>NUCLEOTIDE SEQUENCE [LARGE SCALE GENOMIC DNA]</scope>
    <source>
        <strain evidence="8 9">109</strain>
    </source>
</reference>
<keyword evidence="5 6" id="KW-0067">ATP-binding</keyword>
<dbReference type="Gene3D" id="1.20.1200.10">
    <property type="entry name" value="Cobalamin adenosyltransferase-like"/>
    <property type="match status" value="1"/>
</dbReference>
<evidence type="ECO:0000256" key="1">
    <source>
        <dbReference type="ARBA" id="ARBA00007487"/>
    </source>
</evidence>
<evidence type="ECO:0000256" key="2">
    <source>
        <dbReference type="ARBA" id="ARBA00011233"/>
    </source>
</evidence>
<feature type="domain" description="Cobalamin adenosyltransferase-like" evidence="7">
    <location>
        <begin position="6"/>
        <end position="170"/>
    </location>
</feature>
<dbReference type="InterPro" id="IPR036451">
    <property type="entry name" value="CblAdoTrfase-like_sf"/>
</dbReference>
<dbReference type="FunFam" id="1.20.1200.10:FF:000001">
    <property type="entry name" value="Cob(I)yrinic acid a,c-diamide adenosyltransferase"/>
    <property type="match status" value="1"/>
</dbReference>
<comment type="caution">
    <text evidence="8">The sequence shown here is derived from an EMBL/GenBank/DDBJ whole genome shotgun (WGS) entry which is preliminary data.</text>
</comment>
<protein>
    <recommendedName>
        <fullName evidence="6">Corrinoid adenosyltransferase</fullName>
        <ecNumber evidence="6">2.5.1.17</ecNumber>
    </recommendedName>
    <alternativeName>
        <fullName evidence="6">Cob(II)alamin adenosyltransferase</fullName>
    </alternativeName>
    <alternativeName>
        <fullName evidence="6">Cob(II)yrinic acid a,c-diamide adenosyltransferase</fullName>
    </alternativeName>
    <alternativeName>
        <fullName evidence="6">Cobinamide/cobalamin adenosyltransferase</fullName>
    </alternativeName>
</protein>
<dbReference type="PANTHER" id="PTHR12213">
    <property type="entry name" value="CORRINOID ADENOSYLTRANSFERASE"/>
    <property type="match status" value="1"/>
</dbReference>
<evidence type="ECO:0000313" key="8">
    <source>
        <dbReference type="EMBL" id="KOO68072.1"/>
    </source>
</evidence>
<dbReference type="InterPro" id="IPR016030">
    <property type="entry name" value="CblAdoTrfase-like"/>
</dbReference>
<dbReference type="NCBIfam" id="TIGR00636">
    <property type="entry name" value="PduO_Nterm"/>
    <property type="match status" value="1"/>
</dbReference>
<keyword evidence="9" id="KW-1185">Reference proteome</keyword>
<comment type="pathway">
    <text evidence="6">Cofactor biosynthesis; adenosylcobalamin biosynthesis; adenosylcobalamin from cob(II)yrinate a,c-diamide: step 2/7.</text>
</comment>
<evidence type="ECO:0000256" key="6">
    <source>
        <dbReference type="RuleBase" id="RU366026"/>
    </source>
</evidence>
<dbReference type="OrthoDB" id="9778896at2"/>
<name>A0A8E1QX21_9BACT</name>
<dbReference type="RefSeq" id="WP_021853594.1">
    <property type="nucleotide sequence ID" value="NZ_DAWBWQ010000132.1"/>
</dbReference>
<dbReference type="AlphaFoldDB" id="A0A8E1QX21"/>
<dbReference type="Pfam" id="PF01923">
    <property type="entry name" value="Cob_adeno_trans"/>
    <property type="match status" value="1"/>
</dbReference>
<evidence type="ECO:0000259" key="7">
    <source>
        <dbReference type="Pfam" id="PF01923"/>
    </source>
</evidence>
<dbReference type="PANTHER" id="PTHR12213:SF0">
    <property type="entry name" value="CORRINOID ADENOSYLTRANSFERASE MMAB"/>
    <property type="match status" value="1"/>
</dbReference>
<dbReference type="GO" id="GO:0009236">
    <property type="term" value="P:cobalamin biosynthetic process"/>
    <property type="evidence" value="ECO:0007669"/>
    <property type="project" value="UniProtKB-UniRule"/>
</dbReference>
<gene>
    <name evidence="8" type="ORF">ACU52_09975</name>
</gene>
<dbReference type="GO" id="GO:0005524">
    <property type="term" value="F:ATP binding"/>
    <property type="evidence" value="ECO:0007669"/>
    <property type="project" value="UniProtKB-UniRule"/>
</dbReference>
<dbReference type="EC" id="2.5.1.17" evidence="6"/>
<comment type="similarity">
    <text evidence="1 6">Belongs to the Cob(I)alamin adenosyltransferase family.</text>
</comment>
<dbReference type="EMBL" id="LFQU01000019">
    <property type="protein sequence ID" value="KOO68072.1"/>
    <property type="molecule type" value="Genomic_DNA"/>
</dbReference>
<keyword evidence="6" id="KW-0169">Cobalamin biosynthesis</keyword>
<evidence type="ECO:0000256" key="4">
    <source>
        <dbReference type="ARBA" id="ARBA00022741"/>
    </source>
</evidence>
<accession>A0A8E1QX21</accession>
<dbReference type="UniPathway" id="UPA00148">
    <property type="reaction ID" value="UER00233"/>
</dbReference>
<evidence type="ECO:0000256" key="5">
    <source>
        <dbReference type="ARBA" id="ARBA00022840"/>
    </source>
</evidence>
<dbReference type="Proteomes" id="UP000036951">
    <property type="component" value="Unassembled WGS sequence"/>
</dbReference>